<feature type="compositionally biased region" description="Basic and acidic residues" evidence="2">
    <location>
        <begin position="344"/>
        <end position="373"/>
    </location>
</feature>
<feature type="compositionally biased region" description="Basic and acidic residues" evidence="2">
    <location>
        <begin position="233"/>
        <end position="251"/>
    </location>
</feature>
<comment type="caution">
    <text evidence="4">The sequence shown here is derived from an EMBL/GenBank/DDBJ whole genome shotgun (WGS) entry which is preliminary data.</text>
</comment>
<dbReference type="GO" id="GO:0030490">
    <property type="term" value="P:maturation of SSU-rRNA"/>
    <property type="evidence" value="ECO:0007669"/>
    <property type="project" value="TreeGrafter"/>
</dbReference>
<sequence>MPKRKRGEDIDDAPEPNNGAKAQRVRHKLQQGTVKLGHAFRVAKGFERQKLGRRRKNAIAQSNATDVKRIDAEAAVVKVRQAEQDNRLENTESPNLPVEVRKPATLSTDTAVLNVHARLCNSNPVKEVLPDVLKDVQLALGVKVSKDAGANKKRLRAKDYEAQAKDEVKGEARRRETKGVVPNDESEGSDSEDAGDSISPDDDDFDKRLARYPNQLASSGDDDDEEDEEDEENGNRHLDLDAVNRKLEATKHTKAHSQPKYDPAADLELSDDDAGSVSSSPEPRKAPAPKTSAFLPSLSMGGYISGSGSDVEEIDEAPRKNRRGQRARQQIWEKKYGGKAQHLQKQDRNKGWDPKRGATEAGGERWGKDKPRQADSGANREPVGRKTDGVVAKRPAAVVKEKHRDDEGSLHPSWAAAKLAKERKAAAPVAFQGKKITFD</sequence>
<evidence type="ECO:0000259" key="3">
    <source>
        <dbReference type="Pfam" id="PF09073"/>
    </source>
</evidence>
<evidence type="ECO:0000313" key="4">
    <source>
        <dbReference type="EMBL" id="TKA37109.1"/>
    </source>
</evidence>
<feature type="compositionally biased region" description="Acidic residues" evidence="2">
    <location>
        <begin position="184"/>
        <end position="204"/>
    </location>
</feature>
<dbReference type="InterPro" id="IPR015158">
    <property type="entry name" value="Bud22_dom"/>
</dbReference>
<feature type="compositionally biased region" description="Acidic residues" evidence="2">
    <location>
        <begin position="220"/>
        <end position="232"/>
    </location>
</feature>
<dbReference type="InterPro" id="IPR037393">
    <property type="entry name" value="Bud22/SRFB1"/>
</dbReference>
<reference evidence="4 5" key="1">
    <citation type="submission" date="2017-03" db="EMBL/GenBank/DDBJ databases">
        <title>Genomes of endolithic fungi from Antarctica.</title>
        <authorList>
            <person name="Coleine C."/>
            <person name="Masonjones S."/>
            <person name="Stajich J.E."/>
        </authorList>
    </citation>
    <scope>NUCLEOTIDE SEQUENCE [LARGE SCALE GENOMIC DNA]</scope>
    <source>
        <strain evidence="4 5">CCFEE 5311</strain>
    </source>
</reference>
<dbReference type="Proteomes" id="UP000310066">
    <property type="component" value="Unassembled WGS sequence"/>
</dbReference>
<accession>A0A4V5N8N6</accession>
<dbReference type="EMBL" id="NAJP01000054">
    <property type="protein sequence ID" value="TKA37109.1"/>
    <property type="molecule type" value="Genomic_DNA"/>
</dbReference>
<feature type="domain" description="Bud22" evidence="3">
    <location>
        <begin position="30"/>
        <end position="439"/>
    </location>
</feature>
<feature type="compositionally biased region" description="Basic and acidic residues" evidence="2">
    <location>
        <begin position="399"/>
        <end position="409"/>
    </location>
</feature>
<dbReference type="PANTHER" id="PTHR23325">
    <property type="entry name" value="SERUM RESPONSE FACTOR-BINDING"/>
    <property type="match status" value="1"/>
</dbReference>
<evidence type="ECO:0000256" key="2">
    <source>
        <dbReference type="SAM" id="MobiDB-lite"/>
    </source>
</evidence>
<evidence type="ECO:0000313" key="5">
    <source>
        <dbReference type="Proteomes" id="UP000310066"/>
    </source>
</evidence>
<dbReference type="GO" id="GO:0005634">
    <property type="term" value="C:nucleus"/>
    <property type="evidence" value="ECO:0007669"/>
    <property type="project" value="TreeGrafter"/>
</dbReference>
<feature type="region of interest" description="Disordered" evidence="2">
    <location>
        <begin position="152"/>
        <end position="412"/>
    </location>
</feature>
<name>A0A4V5N8N6_9PEZI</name>
<dbReference type="AlphaFoldDB" id="A0A4V5N8N6"/>
<proteinExistence type="predicted"/>
<evidence type="ECO:0000256" key="1">
    <source>
        <dbReference type="ARBA" id="ARBA00023054"/>
    </source>
</evidence>
<dbReference type="PANTHER" id="PTHR23325:SF1">
    <property type="entry name" value="SERUM RESPONSE FACTOR-BINDING PROTEIN 1"/>
    <property type="match status" value="1"/>
</dbReference>
<gene>
    <name evidence="4" type="ORF">B0A54_11970</name>
</gene>
<dbReference type="STRING" id="329885.A0A4V5N8N6"/>
<keyword evidence="1" id="KW-0175">Coiled coil</keyword>
<dbReference type="OrthoDB" id="3364872at2759"/>
<protein>
    <recommendedName>
        <fullName evidence="3">Bud22 domain-containing protein</fullName>
    </recommendedName>
</protein>
<feature type="region of interest" description="Disordered" evidence="2">
    <location>
        <begin position="1"/>
        <end position="24"/>
    </location>
</feature>
<organism evidence="4 5">
    <name type="scientific">Friedmanniomyces endolithicus</name>
    <dbReference type="NCBI Taxonomy" id="329885"/>
    <lineage>
        <taxon>Eukaryota</taxon>
        <taxon>Fungi</taxon>
        <taxon>Dikarya</taxon>
        <taxon>Ascomycota</taxon>
        <taxon>Pezizomycotina</taxon>
        <taxon>Dothideomycetes</taxon>
        <taxon>Dothideomycetidae</taxon>
        <taxon>Mycosphaerellales</taxon>
        <taxon>Teratosphaeriaceae</taxon>
        <taxon>Friedmanniomyces</taxon>
    </lineage>
</organism>
<feature type="compositionally biased region" description="Basic and acidic residues" evidence="2">
    <location>
        <begin position="157"/>
        <end position="178"/>
    </location>
</feature>
<dbReference type="Pfam" id="PF09073">
    <property type="entry name" value="BUD22"/>
    <property type="match status" value="1"/>
</dbReference>
<dbReference type="GO" id="GO:0030686">
    <property type="term" value="C:90S preribosome"/>
    <property type="evidence" value="ECO:0007669"/>
    <property type="project" value="TreeGrafter"/>
</dbReference>